<sequence length="114" mass="13049">MLFHFSLLRHHQTITIYSEETKHGGDDEGYEGKTGLSTWEKLLSGVYVRKIKEAFSYLSHPKDNVTFGTEQAVPLITSATVTGRVGKKDGSEMFWAVNKRTWKQSRNLYDNRHG</sequence>
<protein>
    <submittedName>
        <fullName evidence="1">Uncharacterized protein</fullName>
    </submittedName>
</protein>
<evidence type="ECO:0000313" key="2">
    <source>
        <dbReference type="Proteomes" id="UP001054945"/>
    </source>
</evidence>
<dbReference type="EMBL" id="BPLR01012316">
    <property type="protein sequence ID" value="GIY52994.1"/>
    <property type="molecule type" value="Genomic_DNA"/>
</dbReference>
<dbReference type="Proteomes" id="UP001054945">
    <property type="component" value="Unassembled WGS sequence"/>
</dbReference>
<reference evidence="1 2" key="1">
    <citation type="submission" date="2021-06" db="EMBL/GenBank/DDBJ databases">
        <title>Caerostris extrusa draft genome.</title>
        <authorList>
            <person name="Kono N."/>
            <person name="Arakawa K."/>
        </authorList>
    </citation>
    <scope>NUCLEOTIDE SEQUENCE [LARGE SCALE GENOMIC DNA]</scope>
</reference>
<organism evidence="1 2">
    <name type="scientific">Caerostris extrusa</name>
    <name type="common">Bark spider</name>
    <name type="synonym">Caerostris bankana</name>
    <dbReference type="NCBI Taxonomy" id="172846"/>
    <lineage>
        <taxon>Eukaryota</taxon>
        <taxon>Metazoa</taxon>
        <taxon>Ecdysozoa</taxon>
        <taxon>Arthropoda</taxon>
        <taxon>Chelicerata</taxon>
        <taxon>Arachnida</taxon>
        <taxon>Araneae</taxon>
        <taxon>Araneomorphae</taxon>
        <taxon>Entelegynae</taxon>
        <taxon>Araneoidea</taxon>
        <taxon>Araneidae</taxon>
        <taxon>Caerostris</taxon>
    </lineage>
</organism>
<dbReference type="AlphaFoldDB" id="A0AAV4U5C6"/>
<proteinExistence type="predicted"/>
<evidence type="ECO:0000313" key="1">
    <source>
        <dbReference type="EMBL" id="GIY52994.1"/>
    </source>
</evidence>
<name>A0AAV4U5C6_CAEEX</name>
<keyword evidence="2" id="KW-1185">Reference proteome</keyword>
<accession>A0AAV4U5C6</accession>
<comment type="caution">
    <text evidence="1">The sequence shown here is derived from an EMBL/GenBank/DDBJ whole genome shotgun (WGS) entry which is preliminary data.</text>
</comment>
<gene>
    <name evidence="1" type="ORF">CEXT_290871</name>
</gene>